<dbReference type="InterPro" id="IPR019734">
    <property type="entry name" value="TPR_rpt"/>
</dbReference>
<proteinExistence type="inferred from homology"/>
<organism evidence="7 8">
    <name type="scientific">Corallococcus carmarthensis</name>
    <dbReference type="NCBI Taxonomy" id="2316728"/>
    <lineage>
        <taxon>Bacteria</taxon>
        <taxon>Pseudomonadati</taxon>
        <taxon>Myxococcota</taxon>
        <taxon>Myxococcia</taxon>
        <taxon>Myxococcales</taxon>
        <taxon>Cystobacterineae</taxon>
        <taxon>Myxococcaceae</taxon>
        <taxon>Corallococcus</taxon>
    </lineage>
</organism>
<dbReference type="PROSITE" id="PS50104">
    <property type="entry name" value="TIR"/>
    <property type="match status" value="1"/>
</dbReference>
<evidence type="ECO:0000256" key="1">
    <source>
        <dbReference type="ARBA" id="ARBA00004496"/>
    </source>
</evidence>
<dbReference type="SUPFAM" id="SSF52200">
    <property type="entry name" value="Toll/Interleukin receptor TIR domain"/>
    <property type="match status" value="1"/>
</dbReference>
<dbReference type="Pfam" id="PF13676">
    <property type="entry name" value="TIR_2"/>
    <property type="match status" value="1"/>
</dbReference>
<evidence type="ECO:0000256" key="2">
    <source>
        <dbReference type="ARBA" id="ARBA00022490"/>
    </source>
</evidence>
<evidence type="ECO:0000256" key="5">
    <source>
        <dbReference type="ARBA" id="ARBA00038253"/>
    </source>
</evidence>
<evidence type="ECO:0000256" key="4">
    <source>
        <dbReference type="ARBA" id="ARBA00022803"/>
    </source>
</evidence>
<name>A0A3A8KGX1_9BACT</name>
<keyword evidence="8" id="KW-1185">Reference proteome</keyword>
<dbReference type="Proteomes" id="UP000268313">
    <property type="component" value="Unassembled WGS sequence"/>
</dbReference>
<dbReference type="Gene3D" id="1.25.40.10">
    <property type="entry name" value="Tetratricopeptide repeat domain"/>
    <property type="match status" value="3"/>
</dbReference>
<evidence type="ECO:0000313" key="7">
    <source>
        <dbReference type="EMBL" id="RKH07448.1"/>
    </source>
</evidence>
<feature type="domain" description="TIR" evidence="6">
    <location>
        <begin position="17"/>
        <end position="145"/>
    </location>
</feature>
<dbReference type="Pfam" id="PF13424">
    <property type="entry name" value="TPR_12"/>
    <property type="match status" value="1"/>
</dbReference>
<comment type="subcellular location">
    <subcellularLocation>
        <location evidence="1">Cytoplasm</location>
    </subcellularLocation>
</comment>
<dbReference type="SMART" id="SM00028">
    <property type="entry name" value="TPR"/>
    <property type="match status" value="4"/>
</dbReference>
<dbReference type="AlphaFoldDB" id="A0A3A8KGX1"/>
<dbReference type="InterPro" id="IPR035897">
    <property type="entry name" value="Toll_tir_struct_dom_sf"/>
</dbReference>
<dbReference type="RefSeq" id="WP_120600674.1">
    <property type="nucleotide sequence ID" value="NZ_JABFJX010000005.1"/>
</dbReference>
<dbReference type="Gene3D" id="3.40.50.10140">
    <property type="entry name" value="Toll/interleukin-1 receptor homology (TIR) domain"/>
    <property type="match status" value="1"/>
</dbReference>
<sequence length="857" mass="96217">MGQRSTPSVRKSRTGTFRYDFAFSMAGSQRRRARRLALELRRLYPNVKLFLDEERPSELDWKNEHDLREIYASSARYVVTFISKDYETSDWTRLEFEAARSAERQRGNRVLLPIQCDDTTFLGLGSNVIKPDARKRTLRSIAESLLARLEEKRPIEPGAPPGPPVRELSRLFSASHRRALGLLAVFDWVPLELLHPAFPDIPWTKVLRDVRSSGLVMSEDGLLRLKPELSRSLLQDADEAKKHQSRWKEGLTKLRHHPDIALMYAKVSFDLGDLQSGCEALISAGHSVEFPALLSAYTDALVGILTHERFHVIGSHQRRRALNSLGICLCRQGMLQEALKYFQHLQSWSRASGDAWAQGQALINAGVAEARLGHLLHARAFYEMAAEFGRKTSDRTLRARALGNLAMTGMGRPERAERMLRESIALKEVIHDEAGLFAGDFTQGLLAAGAGQWREAIPHFAKAAQRARSTGRVPEEAAALVQLGESRFKAGRVSAALSTYRKARQRASSLPEQHAERNDALIGAVQGEAVVLRESRQWKAAEPLFLELMQLKEHGGDRRGALDVAHDLALLHEEHGKKAEALNLFEKTAARALRLKLFEPACRCLLEAARLTDGKHARARTLLRRARAVVETHGTSEQRIHVARLQAAYENAQGCPDKSEALLRDVQPLATETGLKLELLHSRMEILLQANRWPEARRLYSRLTHLAAESGQHAASINARLAMGGRLWAAGGESRFEACQAYVMALLLAISESEHLEADAFITVGIQMVATLMSNPSGKIPFEKLSDRLARWLIREWDLAKHPEFQHLGLWPLAVVRTLQPIRQRRKPSLRIIERVVEHEFRSALDGVQKVLVRGPQ</sequence>
<keyword evidence="4" id="KW-0802">TPR repeat</keyword>
<dbReference type="PANTHER" id="PTHR46630:SF1">
    <property type="entry name" value="TETRATRICOPEPTIDE REPEAT PROTEIN 29"/>
    <property type="match status" value="1"/>
</dbReference>
<comment type="caution">
    <text evidence="7">The sequence shown here is derived from an EMBL/GenBank/DDBJ whole genome shotgun (WGS) entry which is preliminary data.</text>
</comment>
<dbReference type="InterPro" id="IPR011990">
    <property type="entry name" value="TPR-like_helical_dom_sf"/>
</dbReference>
<dbReference type="InterPro" id="IPR051476">
    <property type="entry name" value="Bac_ResReg_Asp_Phosphatase"/>
</dbReference>
<evidence type="ECO:0000259" key="6">
    <source>
        <dbReference type="PROSITE" id="PS50104"/>
    </source>
</evidence>
<dbReference type="SUPFAM" id="SSF48452">
    <property type="entry name" value="TPR-like"/>
    <property type="match status" value="3"/>
</dbReference>
<reference evidence="8" key="1">
    <citation type="submission" date="2018-09" db="EMBL/GenBank/DDBJ databases">
        <authorList>
            <person name="Livingstone P.G."/>
            <person name="Whitworth D.E."/>
        </authorList>
    </citation>
    <scope>NUCLEOTIDE SEQUENCE [LARGE SCALE GENOMIC DNA]</scope>
    <source>
        <strain evidence="8">CA043D</strain>
    </source>
</reference>
<evidence type="ECO:0000256" key="3">
    <source>
        <dbReference type="ARBA" id="ARBA00022737"/>
    </source>
</evidence>
<accession>A0A3A8KGX1</accession>
<dbReference type="GO" id="GO:0007165">
    <property type="term" value="P:signal transduction"/>
    <property type="evidence" value="ECO:0007669"/>
    <property type="project" value="InterPro"/>
</dbReference>
<keyword evidence="2" id="KW-0963">Cytoplasm</keyword>
<gene>
    <name evidence="7" type="ORF">D7X32_01405</name>
</gene>
<dbReference type="OrthoDB" id="5524080at2"/>
<dbReference type="GO" id="GO:0005737">
    <property type="term" value="C:cytoplasm"/>
    <property type="evidence" value="ECO:0007669"/>
    <property type="project" value="UniProtKB-SubCell"/>
</dbReference>
<dbReference type="InterPro" id="IPR000157">
    <property type="entry name" value="TIR_dom"/>
</dbReference>
<dbReference type="EMBL" id="RAWE01000003">
    <property type="protein sequence ID" value="RKH07448.1"/>
    <property type="molecule type" value="Genomic_DNA"/>
</dbReference>
<protein>
    <submittedName>
        <fullName evidence="7">TIR domain-containing protein</fullName>
    </submittedName>
</protein>
<comment type="similarity">
    <text evidence="5">Belongs to the Rap family.</text>
</comment>
<evidence type="ECO:0000313" key="8">
    <source>
        <dbReference type="Proteomes" id="UP000268313"/>
    </source>
</evidence>
<dbReference type="PANTHER" id="PTHR46630">
    <property type="entry name" value="TETRATRICOPEPTIDE REPEAT PROTEIN 29"/>
    <property type="match status" value="1"/>
</dbReference>
<keyword evidence="3" id="KW-0677">Repeat</keyword>